<dbReference type="EMBL" id="JASSZA010000005">
    <property type="protein sequence ID" value="KAK2112623.1"/>
    <property type="molecule type" value="Genomic_DNA"/>
</dbReference>
<evidence type="ECO:0000313" key="1">
    <source>
        <dbReference type="EMBL" id="KAK2112623.1"/>
    </source>
</evidence>
<gene>
    <name evidence="1" type="ORF">P7K49_012370</name>
</gene>
<reference evidence="1 2" key="1">
    <citation type="submission" date="2023-05" db="EMBL/GenBank/DDBJ databases">
        <title>B98-5 Cell Line De Novo Hybrid Assembly: An Optical Mapping Approach.</title>
        <authorList>
            <person name="Kananen K."/>
            <person name="Auerbach J.A."/>
            <person name="Kautto E."/>
            <person name="Blachly J.S."/>
        </authorList>
    </citation>
    <scope>NUCLEOTIDE SEQUENCE [LARGE SCALE GENOMIC DNA]</scope>
    <source>
        <strain evidence="1">B95-8</strain>
        <tissue evidence="1">Cell line</tissue>
    </source>
</reference>
<evidence type="ECO:0000313" key="2">
    <source>
        <dbReference type="Proteomes" id="UP001266305"/>
    </source>
</evidence>
<name>A0ABQ9VTB7_SAGOE</name>
<accession>A0ABQ9VTB7</accession>
<keyword evidence="2" id="KW-1185">Reference proteome</keyword>
<organism evidence="1 2">
    <name type="scientific">Saguinus oedipus</name>
    <name type="common">Cotton-top tamarin</name>
    <name type="synonym">Oedipomidas oedipus</name>
    <dbReference type="NCBI Taxonomy" id="9490"/>
    <lineage>
        <taxon>Eukaryota</taxon>
        <taxon>Metazoa</taxon>
        <taxon>Chordata</taxon>
        <taxon>Craniata</taxon>
        <taxon>Vertebrata</taxon>
        <taxon>Euteleostomi</taxon>
        <taxon>Mammalia</taxon>
        <taxon>Eutheria</taxon>
        <taxon>Euarchontoglires</taxon>
        <taxon>Primates</taxon>
        <taxon>Haplorrhini</taxon>
        <taxon>Platyrrhini</taxon>
        <taxon>Cebidae</taxon>
        <taxon>Callitrichinae</taxon>
        <taxon>Saguinus</taxon>
    </lineage>
</organism>
<proteinExistence type="predicted"/>
<dbReference type="Proteomes" id="UP001266305">
    <property type="component" value="Unassembled WGS sequence"/>
</dbReference>
<protein>
    <submittedName>
        <fullName evidence="1">Uncharacterized protein</fullName>
    </submittedName>
</protein>
<comment type="caution">
    <text evidence="1">The sequence shown here is derived from an EMBL/GenBank/DDBJ whole genome shotgun (WGS) entry which is preliminary data.</text>
</comment>
<sequence length="111" mass="11686">MGANPLILCPVGPGPLLSVIAPHPKSMLSPVNRISSGPCTTGRPSSRSQISTCGIVFLPALEAGGPGLPREGGMLGNQPFPSTDRAMGVKTVAELYERDREWEMQAEMAQI</sequence>